<feature type="transmembrane region" description="Helical" evidence="9">
    <location>
        <begin position="67"/>
        <end position="89"/>
    </location>
</feature>
<evidence type="ECO:0000256" key="9">
    <source>
        <dbReference type="SAM" id="Phobius"/>
    </source>
</evidence>
<accession>A0A183U369</accession>
<feature type="transmembrane region" description="Helical" evidence="9">
    <location>
        <begin position="118"/>
        <end position="151"/>
    </location>
</feature>
<dbReference type="EMBL" id="UYWY01003329">
    <property type="protein sequence ID" value="VDM28656.1"/>
    <property type="molecule type" value="Genomic_DNA"/>
</dbReference>
<dbReference type="PANTHER" id="PTHR43829">
    <property type="entry name" value="AQUAPORIN OR AQUAGLYCEROPORIN RELATED"/>
    <property type="match status" value="1"/>
</dbReference>
<gene>
    <name evidence="10" type="ORF">TCNE_LOCUS2939</name>
</gene>
<dbReference type="WBParaSite" id="TCNE_0000293901-mRNA-1">
    <property type="protein sequence ID" value="TCNE_0000293901-mRNA-1"/>
    <property type="gene ID" value="TCNE_0000293901"/>
</dbReference>
<proteinExistence type="inferred from homology"/>
<keyword evidence="11" id="KW-1185">Reference proteome</keyword>
<evidence type="ECO:0000256" key="1">
    <source>
        <dbReference type="ARBA" id="ARBA00004141"/>
    </source>
</evidence>
<dbReference type="AlphaFoldDB" id="A0A183U369"/>
<keyword evidence="6 9" id="KW-0472">Membrane</keyword>
<dbReference type="InterPro" id="IPR050363">
    <property type="entry name" value="MIP/Aquaporin"/>
</dbReference>
<comment type="subcellular location">
    <subcellularLocation>
        <location evidence="1">Membrane</location>
        <topology evidence="1">Multi-pass membrane protein</topology>
    </subcellularLocation>
</comment>
<dbReference type="InterPro" id="IPR000425">
    <property type="entry name" value="MIP"/>
</dbReference>
<dbReference type="Proteomes" id="UP000050794">
    <property type="component" value="Unassembled WGS sequence"/>
</dbReference>
<comment type="similarity">
    <text evidence="2 8">Belongs to the MIP/aquaporin (TC 1.A.8) family.</text>
</comment>
<evidence type="ECO:0000256" key="7">
    <source>
        <dbReference type="ARBA" id="ARBA00045280"/>
    </source>
</evidence>
<protein>
    <submittedName>
        <fullName evidence="12">Aquaporin-9</fullName>
    </submittedName>
</protein>
<feature type="transmembrane region" description="Helical" evidence="9">
    <location>
        <begin position="30"/>
        <end position="55"/>
    </location>
</feature>
<evidence type="ECO:0000313" key="12">
    <source>
        <dbReference type="WBParaSite" id="TCNE_0000293901-mRNA-1"/>
    </source>
</evidence>
<evidence type="ECO:0000256" key="5">
    <source>
        <dbReference type="ARBA" id="ARBA00022989"/>
    </source>
</evidence>
<evidence type="ECO:0000313" key="10">
    <source>
        <dbReference type="EMBL" id="VDM28656.1"/>
    </source>
</evidence>
<evidence type="ECO:0000256" key="4">
    <source>
        <dbReference type="ARBA" id="ARBA00022692"/>
    </source>
</evidence>
<reference evidence="10 11" key="2">
    <citation type="submission" date="2018-11" db="EMBL/GenBank/DDBJ databases">
        <authorList>
            <consortium name="Pathogen Informatics"/>
        </authorList>
    </citation>
    <scope>NUCLEOTIDE SEQUENCE [LARGE SCALE GENOMIC DNA]</scope>
</reference>
<keyword evidence="3 8" id="KW-0813">Transport</keyword>
<evidence type="ECO:0000256" key="8">
    <source>
        <dbReference type="RuleBase" id="RU000477"/>
    </source>
</evidence>
<dbReference type="PANTHER" id="PTHR43829:SF27">
    <property type="entry name" value="AQUAPORIN-3"/>
    <property type="match status" value="1"/>
</dbReference>
<sequence length="200" mass="22064">MFIEDAFKNIEGENRTMATAGVFATYPQPYLSVAGGIIDQIVGTAFLCICVCLITDKNNKIPAHLQPLLIGLLVAMIGMSIGMNCGYAINPARDLGPRLLTLCAGWGWQTFSFNGYKWFWIPIVCPMIGAVIGAWIYELCLGLLLSAFMFASTHPMVECKYTLKLLQSFSNECFAHFLGLVICKQERLYNTAVCISGVLR</sequence>
<dbReference type="PRINTS" id="PR00783">
    <property type="entry name" value="MINTRINSICP"/>
</dbReference>
<reference evidence="12" key="1">
    <citation type="submission" date="2016-06" db="UniProtKB">
        <authorList>
            <consortium name="WormBaseParasite"/>
        </authorList>
    </citation>
    <scope>IDENTIFICATION</scope>
</reference>
<dbReference type="GO" id="GO:0016323">
    <property type="term" value="C:basolateral plasma membrane"/>
    <property type="evidence" value="ECO:0007669"/>
    <property type="project" value="TreeGrafter"/>
</dbReference>
<dbReference type="SUPFAM" id="SSF81338">
    <property type="entry name" value="Aquaporin-like"/>
    <property type="match status" value="1"/>
</dbReference>
<evidence type="ECO:0000256" key="3">
    <source>
        <dbReference type="ARBA" id="ARBA00022448"/>
    </source>
</evidence>
<evidence type="ECO:0000313" key="11">
    <source>
        <dbReference type="Proteomes" id="UP000050794"/>
    </source>
</evidence>
<name>A0A183U369_TOXCA</name>
<dbReference type="InterPro" id="IPR023271">
    <property type="entry name" value="Aquaporin-like"/>
</dbReference>
<dbReference type="Pfam" id="PF00230">
    <property type="entry name" value="MIP"/>
    <property type="match status" value="1"/>
</dbReference>
<dbReference type="GO" id="GO:0015254">
    <property type="term" value="F:glycerol channel activity"/>
    <property type="evidence" value="ECO:0007669"/>
    <property type="project" value="TreeGrafter"/>
</dbReference>
<comment type="function">
    <text evidence="7">Aquaglyceroporin that may modulate the water content and osmolytes during anhydrobiosis.</text>
</comment>
<dbReference type="Gene3D" id="1.20.1080.10">
    <property type="entry name" value="Glycerol uptake facilitator protein"/>
    <property type="match status" value="1"/>
</dbReference>
<evidence type="ECO:0000256" key="2">
    <source>
        <dbReference type="ARBA" id="ARBA00006175"/>
    </source>
</evidence>
<evidence type="ECO:0000256" key="6">
    <source>
        <dbReference type="ARBA" id="ARBA00023136"/>
    </source>
</evidence>
<organism evidence="11 12">
    <name type="scientific">Toxocara canis</name>
    <name type="common">Canine roundworm</name>
    <dbReference type="NCBI Taxonomy" id="6265"/>
    <lineage>
        <taxon>Eukaryota</taxon>
        <taxon>Metazoa</taxon>
        <taxon>Ecdysozoa</taxon>
        <taxon>Nematoda</taxon>
        <taxon>Chromadorea</taxon>
        <taxon>Rhabditida</taxon>
        <taxon>Spirurina</taxon>
        <taxon>Ascaridomorpha</taxon>
        <taxon>Ascaridoidea</taxon>
        <taxon>Toxocaridae</taxon>
        <taxon>Toxocara</taxon>
    </lineage>
</organism>
<dbReference type="GO" id="GO:0015250">
    <property type="term" value="F:water channel activity"/>
    <property type="evidence" value="ECO:0007669"/>
    <property type="project" value="TreeGrafter"/>
</dbReference>
<keyword evidence="4 8" id="KW-0812">Transmembrane</keyword>
<keyword evidence="5 9" id="KW-1133">Transmembrane helix</keyword>